<gene>
    <name evidence="2" type="ORF">CRV06_03325</name>
</gene>
<dbReference type="RefSeq" id="WP_129081341.1">
    <property type="nucleotide sequence ID" value="NZ_CP041070.1"/>
</dbReference>
<evidence type="ECO:0000313" key="2">
    <source>
        <dbReference type="EMBL" id="RXJ63988.1"/>
    </source>
</evidence>
<comment type="caution">
    <text evidence="2">The sequence shown here is derived from an EMBL/GenBank/DDBJ whole genome shotgun (WGS) entry which is preliminary data.</text>
</comment>
<evidence type="ECO:0008006" key="4">
    <source>
        <dbReference type="Google" id="ProtNLM"/>
    </source>
</evidence>
<feature type="compositionally biased region" description="Basic and acidic residues" evidence="1">
    <location>
        <begin position="203"/>
        <end position="213"/>
    </location>
</feature>
<accession>A0A4V1LQA2</accession>
<feature type="compositionally biased region" description="Basic and acidic residues" evidence="1">
    <location>
        <begin position="35"/>
        <end position="45"/>
    </location>
</feature>
<dbReference type="AlphaFoldDB" id="A0A4V1LQA2"/>
<feature type="region of interest" description="Disordered" evidence="1">
    <location>
        <begin position="182"/>
        <end position="213"/>
    </location>
</feature>
<dbReference type="InterPro" id="IPR021973">
    <property type="entry name" value="SprA-related"/>
</dbReference>
<dbReference type="Pfam" id="PF12118">
    <property type="entry name" value="SprA-related"/>
    <property type="match status" value="1"/>
</dbReference>
<dbReference type="STRING" id="877500.GCA_000935065_03009"/>
<evidence type="ECO:0000256" key="1">
    <source>
        <dbReference type="SAM" id="MobiDB-lite"/>
    </source>
</evidence>
<dbReference type="Proteomes" id="UP000290191">
    <property type="component" value="Unassembled WGS sequence"/>
</dbReference>
<evidence type="ECO:0000313" key="3">
    <source>
        <dbReference type="Proteomes" id="UP000290191"/>
    </source>
</evidence>
<feature type="compositionally biased region" description="Polar residues" evidence="1">
    <location>
        <begin position="182"/>
        <end position="202"/>
    </location>
</feature>
<organism evidence="2 3">
    <name type="scientific">Halarcobacter anaerophilus</name>
    <dbReference type="NCBI Taxonomy" id="877500"/>
    <lineage>
        <taxon>Bacteria</taxon>
        <taxon>Pseudomonadati</taxon>
        <taxon>Campylobacterota</taxon>
        <taxon>Epsilonproteobacteria</taxon>
        <taxon>Campylobacterales</taxon>
        <taxon>Arcobacteraceae</taxon>
        <taxon>Halarcobacter</taxon>
    </lineage>
</organism>
<feature type="region of interest" description="Disordered" evidence="1">
    <location>
        <begin position="24"/>
        <end position="75"/>
    </location>
</feature>
<dbReference type="EMBL" id="PDKO01000002">
    <property type="protein sequence ID" value="RXJ63988.1"/>
    <property type="molecule type" value="Genomic_DNA"/>
</dbReference>
<name>A0A4V1LQA2_9BACT</name>
<protein>
    <recommendedName>
        <fullName evidence="4">SprA-related family protein</fullName>
    </recommendedName>
</protein>
<reference evidence="2 3" key="1">
    <citation type="submission" date="2017-10" db="EMBL/GenBank/DDBJ databases">
        <title>Genomics of the genus Arcobacter.</title>
        <authorList>
            <person name="Perez-Cataluna A."/>
            <person name="Figueras M.J."/>
        </authorList>
    </citation>
    <scope>NUCLEOTIDE SEQUENCE [LARGE SCALE GENOMIC DNA]</scope>
    <source>
        <strain evidence="2 3">DSM 24636</strain>
    </source>
</reference>
<dbReference type="OrthoDB" id="9812722at2"/>
<keyword evidence="3" id="KW-1185">Reference proteome</keyword>
<feature type="compositionally biased region" description="Low complexity" evidence="1">
    <location>
        <begin position="46"/>
        <end position="66"/>
    </location>
</feature>
<sequence>MEIGNNTSTFGYSVDYFSRANAQQQAVSNDQGIEQDIRSVEKDEASNQTNNNQEQTNQSQTPQNSTELTSEEKSQLNELKAVDAQVRAHEAAHQSGPAAVGGASYTYAKGPDGVMYAVAGEVPVQIETSSEPQETISNLQGVIATALAPVDPSPQDISIASKARVLMMKAQQEFAQEIQEKISNSNEYSQNAKNQYEQNSNSKVEDKAEDLTV</sequence>
<proteinExistence type="predicted"/>